<feature type="domain" description="AMP-binding enzyme C-terminal" evidence="3">
    <location>
        <begin position="404"/>
        <end position="478"/>
    </location>
</feature>
<dbReference type="SUPFAM" id="SSF56801">
    <property type="entry name" value="Acetyl-CoA synthetase-like"/>
    <property type="match status" value="1"/>
</dbReference>
<protein>
    <submittedName>
        <fullName evidence="4">ATP-dependent acyl-CoA ligase</fullName>
    </submittedName>
</protein>
<feature type="region of interest" description="Disordered" evidence="1">
    <location>
        <begin position="476"/>
        <end position="508"/>
    </location>
</feature>
<dbReference type="Pfam" id="PF13193">
    <property type="entry name" value="AMP-binding_C"/>
    <property type="match status" value="1"/>
</dbReference>
<comment type="caution">
    <text evidence="4">The sequence shown here is derived from an EMBL/GenBank/DDBJ whole genome shotgun (WGS) entry which is preliminary data.</text>
</comment>
<dbReference type="Pfam" id="PF00501">
    <property type="entry name" value="AMP-binding"/>
    <property type="match status" value="1"/>
</dbReference>
<evidence type="ECO:0000259" key="3">
    <source>
        <dbReference type="Pfam" id="PF13193"/>
    </source>
</evidence>
<name>A0A9W6KXE6_9PSEU</name>
<dbReference type="Gene3D" id="3.30.300.30">
    <property type="match status" value="1"/>
</dbReference>
<dbReference type="PANTHER" id="PTHR43767">
    <property type="entry name" value="LONG-CHAIN-FATTY-ACID--COA LIGASE"/>
    <property type="match status" value="1"/>
</dbReference>
<dbReference type="PANTHER" id="PTHR43767:SF1">
    <property type="entry name" value="NONRIBOSOMAL PEPTIDE SYNTHASE PES1 (EUROFUNG)-RELATED"/>
    <property type="match status" value="1"/>
</dbReference>
<accession>A0A9W6KXE6</accession>
<proteinExistence type="predicted"/>
<reference evidence="4" key="2">
    <citation type="submission" date="2023-01" db="EMBL/GenBank/DDBJ databases">
        <authorList>
            <person name="Sun Q."/>
            <person name="Evtushenko L."/>
        </authorList>
    </citation>
    <scope>NUCLEOTIDE SEQUENCE</scope>
    <source>
        <strain evidence="4">VKM Ac-1069</strain>
    </source>
</reference>
<gene>
    <name evidence="4" type="ORF">GCM10017577_09060</name>
</gene>
<dbReference type="GO" id="GO:0016878">
    <property type="term" value="F:acid-thiol ligase activity"/>
    <property type="evidence" value="ECO:0007669"/>
    <property type="project" value="UniProtKB-ARBA"/>
</dbReference>
<reference evidence="4" key="1">
    <citation type="journal article" date="2014" name="Int. J. Syst. Evol. Microbiol.">
        <title>Complete genome sequence of Corynebacterium casei LMG S-19264T (=DSM 44701T), isolated from a smear-ripened cheese.</title>
        <authorList>
            <consortium name="US DOE Joint Genome Institute (JGI-PGF)"/>
            <person name="Walter F."/>
            <person name="Albersmeier A."/>
            <person name="Kalinowski J."/>
            <person name="Ruckert C."/>
        </authorList>
    </citation>
    <scope>NUCLEOTIDE SEQUENCE</scope>
    <source>
        <strain evidence="4">VKM Ac-1069</strain>
    </source>
</reference>
<dbReference type="InterPro" id="IPR042099">
    <property type="entry name" value="ANL_N_sf"/>
</dbReference>
<organism evidence="4 5">
    <name type="scientific">Pseudonocardia halophobica</name>
    <dbReference type="NCBI Taxonomy" id="29401"/>
    <lineage>
        <taxon>Bacteria</taxon>
        <taxon>Bacillati</taxon>
        <taxon>Actinomycetota</taxon>
        <taxon>Actinomycetes</taxon>
        <taxon>Pseudonocardiales</taxon>
        <taxon>Pseudonocardiaceae</taxon>
        <taxon>Pseudonocardia</taxon>
    </lineage>
</organism>
<keyword evidence="4" id="KW-0436">Ligase</keyword>
<dbReference type="InterPro" id="IPR045851">
    <property type="entry name" value="AMP-bd_C_sf"/>
</dbReference>
<dbReference type="AlphaFoldDB" id="A0A9W6KXE6"/>
<evidence type="ECO:0000259" key="2">
    <source>
        <dbReference type="Pfam" id="PF00501"/>
    </source>
</evidence>
<dbReference type="Gene3D" id="3.40.50.12780">
    <property type="entry name" value="N-terminal domain of ligase-like"/>
    <property type="match status" value="1"/>
</dbReference>
<dbReference type="InterPro" id="IPR000873">
    <property type="entry name" value="AMP-dep_synth/lig_dom"/>
</dbReference>
<keyword evidence="5" id="KW-1185">Reference proteome</keyword>
<dbReference type="EMBL" id="BSFQ01000003">
    <property type="protein sequence ID" value="GLL09766.1"/>
    <property type="molecule type" value="Genomic_DNA"/>
</dbReference>
<dbReference type="Proteomes" id="UP001143463">
    <property type="component" value="Unassembled WGS sequence"/>
</dbReference>
<dbReference type="InterPro" id="IPR025110">
    <property type="entry name" value="AMP-bd_C"/>
</dbReference>
<sequence length="508" mass="54008">MVLQDLPTADGGASRSWTAAETQAETRRRAGAFASIGVGPGTPVATMPSTSADSVLTWFGLASLGAYEIPVSPELTRDLLVTALSNAGAEALVVEQAGLSRALDLAAALPLLRTVIVSGDGPLPPDSRVRRLSDLAGPELDRPLPNAGDVACGMLTSGTTGPPKCLLVPWGQLRQMFAAGLGIERDSPDEVMFVFTPFNHLIARGLVYRALLFDGGRAVLRPRFSRSMWWSDIKAAGCTEAIMPAAAAYWLLAADPGPADADNPLRRVVITPLIDEAREFADRFGVQVSVAFSATECGMAVASDGLPPDLRSCGRAVPGTELRILDVVTGAPVPDGAIGQLHVRNAPTAMCVGRLGGPPVPRDPDGWVATGDLFHRDTEGWYFFDGRMHDVIRRRGENISPHPIENAATAQPDILLAAAVAVPSAFGEDDIKLYVQPTPSAQLDLDDLAGRLEDALPRFMVPRYLEARAELPMTPTGKIRRAELRAEPTVTDSTVDRDRRLSPPRGAG</sequence>
<evidence type="ECO:0000313" key="4">
    <source>
        <dbReference type="EMBL" id="GLL09766.1"/>
    </source>
</evidence>
<dbReference type="InterPro" id="IPR050237">
    <property type="entry name" value="ATP-dep_AMP-bd_enzyme"/>
</dbReference>
<evidence type="ECO:0000313" key="5">
    <source>
        <dbReference type="Proteomes" id="UP001143463"/>
    </source>
</evidence>
<evidence type="ECO:0000256" key="1">
    <source>
        <dbReference type="SAM" id="MobiDB-lite"/>
    </source>
</evidence>
<feature type="domain" description="AMP-dependent synthetase/ligase" evidence="2">
    <location>
        <begin position="13"/>
        <end position="346"/>
    </location>
</feature>